<keyword evidence="5" id="KW-0808">Transferase</keyword>
<evidence type="ECO:0000256" key="1">
    <source>
        <dbReference type="ARBA" id="ARBA00001946"/>
    </source>
</evidence>
<dbReference type="RefSeq" id="WP_218857084.1">
    <property type="nucleotide sequence ID" value="NZ_BAAAPX010000001.1"/>
</dbReference>
<dbReference type="EC" id="2.7.1.180" evidence="2"/>
<dbReference type="InterPro" id="IPR024932">
    <property type="entry name" value="ApbE"/>
</dbReference>
<dbReference type="InterPro" id="IPR003374">
    <property type="entry name" value="ApbE-like_sf"/>
</dbReference>
<comment type="cofactor">
    <cofactor evidence="1">
        <name>Mg(2+)</name>
        <dbReference type="ChEBI" id="CHEBI:18420"/>
    </cofactor>
</comment>
<evidence type="ECO:0000256" key="5">
    <source>
        <dbReference type="ARBA" id="ARBA00022679"/>
    </source>
</evidence>
<dbReference type="Pfam" id="PF02424">
    <property type="entry name" value="ApbE"/>
    <property type="match status" value="1"/>
</dbReference>
<name>A0A852T0Q9_9MICO</name>
<dbReference type="PANTHER" id="PTHR30040">
    <property type="entry name" value="THIAMINE BIOSYNTHESIS LIPOPROTEIN APBE"/>
    <property type="match status" value="1"/>
</dbReference>
<organism evidence="11 12">
    <name type="scientific">Leifsonia soli</name>
    <dbReference type="NCBI Taxonomy" id="582665"/>
    <lineage>
        <taxon>Bacteria</taxon>
        <taxon>Bacillati</taxon>
        <taxon>Actinomycetota</taxon>
        <taxon>Actinomycetes</taxon>
        <taxon>Micrococcales</taxon>
        <taxon>Microbacteriaceae</taxon>
        <taxon>Leifsonia</taxon>
    </lineage>
</organism>
<evidence type="ECO:0000256" key="9">
    <source>
        <dbReference type="ARBA" id="ARBA00031306"/>
    </source>
</evidence>
<evidence type="ECO:0000256" key="10">
    <source>
        <dbReference type="ARBA" id="ARBA00048540"/>
    </source>
</evidence>
<dbReference type="GO" id="GO:0046872">
    <property type="term" value="F:metal ion binding"/>
    <property type="evidence" value="ECO:0007669"/>
    <property type="project" value="UniProtKB-KW"/>
</dbReference>
<accession>A0A852T0Q9</accession>
<dbReference type="Proteomes" id="UP000589620">
    <property type="component" value="Unassembled WGS sequence"/>
</dbReference>
<keyword evidence="4" id="KW-0285">Flavoprotein</keyword>
<dbReference type="PANTHER" id="PTHR30040:SF2">
    <property type="entry name" value="FAD:PROTEIN FMN TRANSFERASE"/>
    <property type="match status" value="1"/>
</dbReference>
<evidence type="ECO:0000256" key="2">
    <source>
        <dbReference type="ARBA" id="ARBA00011955"/>
    </source>
</evidence>
<keyword evidence="8" id="KW-0460">Magnesium</keyword>
<proteinExistence type="predicted"/>
<sequence>MAHPPAPELTAARTEWAVWSTTAALVVERAERLGEARAIAERVLAEVGAACSRFDAGSELSRVSADPRIERGVEVSPLLASLVATALQAAAETGGSVDPTIGGDLDRWGYDRDIALLGAAPAAAPAAPVTVSVVRREAGWRAVRLDGRVLSIPAGVRLDLGATAKARAADLIAERVSSELDTGVLVSLGGDIATGGATADGGWEVLVQDLPADPAQQVFLPDGAAMATSSTQKRRWLHDGRVHQHILDPAFGTPVVPAWRSVTVAAATCVRANTLSTAAVVRGTAARTWLAEQAAAARLVDLAGRVVTLGAWPDPAVPDTAAAGGRP</sequence>
<evidence type="ECO:0000256" key="7">
    <source>
        <dbReference type="ARBA" id="ARBA00022827"/>
    </source>
</evidence>
<evidence type="ECO:0000256" key="8">
    <source>
        <dbReference type="ARBA" id="ARBA00022842"/>
    </source>
</evidence>
<reference evidence="11 12" key="1">
    <citation type="submission" date="2020-07" db="EMBL/GenBank/DDBJ databases">
        <title>Sequencing the genomes of 1000 actinobacteria strains.</title>
        <authorList>
            <person name="Klenk H.-P."/>
        </authorList>
    </citation>
    <scope>NUCLEOTIDE SEQUENCE [LARGE SCALE GENOMIC DNA]</scope>
    <source>
        <strain evidence="11 12">DSM 23871</strain>
    </source>
</reference>
<comment type="caution">
    <text evidence="11">The sequence shown here is derived from an EMBL/GenBank/DDBJ whole genome shotgun (WGS) entry which is preliminary data.</text>
</comment>
<keyword evidence="11" id="KW-0449">Lipoprotein</keyword>
<evidence type="ECO:0000313" key="11">
    <source>
        <dbReference type="EMBL" id="NYD75126.1"/>
    </source>
</evidence>
<dbReference type="Gene3D" id="3.10.520.10">
    <property type="entry name" value="ApbE-like domains"/>
    <property type="match status" value="1"/>
</dbReference>
<dbReference type="EMBL" id="JACCBJ010000001">
    <property type="protein sequence ID" value="NYD75126.1"/>
    <property type="molecule type" value="Genomic_DNA"/>
</dbReference>
<dbReference type="GO" id="GO:0016740">
    <property type="term" value="F:transferase activity"/>
    <property type="evidence" value="ECO:0007669"/>
    <property type="project" value="UniProtKB-KW"/>
</dbReference>
<evidence type="ECO:0000256" key="4">
    <source>
        <dbReference type="ARBA" id="ARBA00022630"/>
    </source>
</evidence>
<dbReference type="AlphaFoldDB" id="A0A852T0Q9"/>
<evidence type="ECO:0000256" key="3">
    <source>
        <dbReference type="ARBA" id="ARBA00016337"/>
    </source>
</evidence>
<comment type="catalytic activity">
    <reaction evidence="10">
        <text>L-threonyl-[protein] + FAD = FMN-L-threonyl-[protein] + AMP + H(+)</text>
        <dbReference type="Rhea" id="RHEA:36847"/>
        <dbReference type="Rhea" id="RHEA-COMP:11060"/>
        <dbReference type="Rhea" id="RHEA-COMP:11061"/>
        <dbReference type="ChEBI" id="CHEBI:15378"/>
        <dbReference type="ChEBI" id="CHEBI:30013"/>
        <dbReference type="ChEBI" id="CHEBI:57692"/>
        <dbReference type="ChEBI" id="CHEBI:74257"/>
        <dbReference type="ChEBI" id="CHEBI:456215"/>
        <dbReference type="EC" id="2.7.1.180"/>
    </reaction>
</comment>
<evidence type="ECO:0000313" key="12">
    <source>
        <dbReference type="Proteomes" id="UP000589620"/>
    </source>
</evidence>
<keyword evidence="7" id="KW-0274">FAD</keyword>
<gene>
    <name evidence="11" type="ORF">BJ963_002645</name>
</gene>
<keyword evidence="12" id="KW-1185">Reference proteome</keyword>
<protein>
    <recommendedName>
        <fullName evidence="3">FAD:protein FMN transferase</fullName>
        <ecNumber evidence="2">2.7.1.180</ecNumber>
    </recommendedName>
    <alternativeName>
        <fullName evidence="9">Flavin transferase</fullName>
    </alternativeName>
</protein>
<dbReference type="SUPFAM" id="SSF143631">
    <property type="entry name" value="ApbE-like"/>
    <property type="match status" value="1"/>
</dbReference>
<evidence type="ECO:0000256" key="6">
    <source>
        <dbReference type="ARBA" id="ARBA00022723"/>
    </source>
</evidence>
<keyword evidence="6" id="KW-0479">Metal-binding</keyword>